<dbReference type="SUPFAM" id="SSF64518">
    <property type="entry name" value="Phase 1 flagellin"/>
    <property type="match status" value="1"/>
</dbReference>
<dbReference type="PANTHER" id="PTHR30033">
    <property type="entry name" value="FLAGELLAR HOOK-ASSOCIATED PROTEIN 1"/>
    <property type="match status" value="1"/>
</dbReference>
<keyword evidence="9" id="KW-0614">Plasmid</keyword>
<geneLocation type="plasmid" evidence="10">
    <name>pfdu301a</name>
</geneLocation>
<name>A0A6M6E0V6_PRIMG</name>
<dbReference type="PANTHER" id="PTHR30033:SF1">
    <property type="entry name" value="FLAGELLAR HOOK-ASSOCIATED PROTEIN 1"/>
    <property type="match status" value="1"/>
</dbReference>
<evidence type="ECO:0000256" key="6">
    <source>
        <dbReference type="ARBA" id="ARBA00023143"/>
    </source>
</evidence>
<dbReference type="NCBIfam" id="TIGR02492">
    <property type="entry name" value="flgK_ends"/>
    <property type="match status" value="1"/>
</dbReference>
<comment type="similarity">
    <text evidence="3">Belongs to the flagella basal body rod proteins family.</text>
</comment>
<keyword evidence="9" id="KW-0282">Flagellum</keyword>
<keyword evidence="9" id="KW-0966">Cell projection</keyword>
<dbReference type="Proteomes" id="UP000501076">
    <property type="component" value="Plasmid pFDU301A"/>
</dbReference>
<evidence type="ECO:0000256" key="4">
    <source>
        <dbReference type="ARBA" id="ARBA00016244"/>
    </source>
</evidence>
<feature type="domain" description="Flagellar hook-associated protein FlgK helical" evidence="8">
    <location>
        <begin position="95"/>
        <end position="319"/>
    </location>
</feature>
<evidence type="ECO:0000313" key="9">
    <source>
        <dbReference type="EMBL" id="QJX80602.1"/>
    </source>
</evidence>
<dbReference type="GO" id="GO:0005576">
    <property type="term" value="C:extracellular region"/>
    <property type="evidence" value="ECO:0007669"/>
    <property type="project" value="UniProtKB-SubCell"/>
</dbReference>
<evidence type="ECO:0000256" key="2">
    <source>
        <dbReference type="ARBA" id="ARBA00004613"/>
    </source>
</evidence>
<proteinExistence type="inferred from homology"/>
<accession>A0A6M6E0V6</accession>
<comment type="subcellular location">
    <subcellularLocation>
        <location evidence="1">Bacterial flagellum</location>
    </subcellularLocation>
    <subcellularLocation>
        <location evidence="2">Secreted</location>
    </subcellularLocation>
</comment>
<evidence type="ECO:0000256" key="5">
    <source>
        <dbReference type="ARBA" id="ARBA00022525"/>
    </source>
</evidence>
<dbReference type="InterPro" id="IPR010930">
    <property type="entry name" value="Flg_bb/hook_C_dom"/>
</dbReference>
<gene>
    <name evidence="9" type="primary">flgK</name>
    <name evidence="9" type="ORF">FDZ14_31420</name>
</gene>
<organism evidence="9 10">
    <name type="scientific">Priestia megaterium</name>
    <name type="common">Bacillus megaterium</name>
    <dbReference type="NCBI Taxonomy" id="1404"/>
    <lineage>
        <taxon>Bacteria</taxon>
        <taxon>Bacillati</taxon>
        <taxon>Bacillota</taxon>
        <taxon>Bacilli</taxon>
        <taxon>Bacillales</taxon>
        <taxon>Bacillaceae</taxon>
        <taxon>Priestia</taxon>
    </lineage>
</organism>
<keyword evidence="6" id="KW-0975">Bacterial flagellum</keyword>
<dbReference type="Pfam" id="PF06429">
    <property type="entry name" value="Flg_bbr_C"/>
    <property type="match status" value="1"/>
</dbReference>
<dbReference type="RefSeq" id="WP_171778597.1">
    <property type="nucleotide sequence ID" value="NZ_CP045273.1"/>
</dbReference>
<keyword evidence="9" id="KW-0969">Cilium</keyword>
<keyword evidence="5" id="KW-0964">Secreted</keyword>
<feature type="domain" description="Flagellar basal-body/hook protein C-terminal" evidence="7">
    <location>
        <begin position="407"/>
        <end position="449"/>
    </location>
</feature>
<dbReference type="EMBL" id="CP045273">
    <property type="protein sequence ID" value="QJX80602.1"/>
    <property type="molecule type" value="Genomic_DNA"/>
</dbReference>
<dbReference type="Pfam" id="PF22638">
    <property type="entry name" value="FlgK_D1"/>
    <property type="match status" value="1"/>
</dbReference>
<evidence type="ECO:0000256" key="1">
    <source>
        <dbReference type="ARBA" id="ARBA00004365"/>
    </source>
</evidence>
<protein>
    <recommendedName>
        <fullName evidence="4">Flagellar hook-associated protein 1</fullName>
    </recommendedName>
</protein>
<evidence type="ECO:0000259" key="7">
    <source>
        <dbReference type="Pfam" id="PF06429"/>
    </source>
</evidence>
<dbReference type="GO" id="GO:0005198">
    <property type="term" value="F:structural molecule activity"/>
    <property type="evidence" value="ECO:0007669"/>
    <property type="project" value="InterPro"/>
</dbReference>
<dbReference type="InterPro" id="IPR002371">
    <property type="entry name" value="FlgK"/>
</dbReference>
<evidence type="ECO:0000259" key="8">
    <source>
        <dbReference type="Pfam" id="PF22638"/>
    </source>
</evidence>
<sequence>MGLDFNVALTGLSVGEKMISVAQNNIANAQNSSYARQRAEVNVIGITQGTSGVNSQLGSGAIVEEISRIRDELFIQQSRTELGSIGYYSAAKDVLSNIETVFNETGENSISDLMQNFFNSFEEVSKFPEQSSYRLSAIYSGKMLSDKLRGVTQQLDEVKNQTDQKLTTEVTQVNELLKKIANVNKRIESVQTDKPNALMDERDKYLDELSSYVDVQVKYTTKPQDMTIKVGNATLLAGTNTYDVKPMYVKERDEWVLGASDVQFKPAAGSLAGTLNTRNGYIATYQNDLNKLVNNLINEVNTIHNSGYGMDGSTGLDFFQGTDSRTIKINSVLESSPEKLALSSENGVIGNSDLAKAIADLKEKPFMDSKPPANFYQEYTSRLAMDLNIAKQNEEIHTDIQKSLESQRQEVQGVNVDEEMSNLLMVQKFYQANAKTLSTTKDMLDQLFQII</sequence>
<dbReference type="GO" id="GO:0044780">
    <property type="term" value="P:bacterial-type flagellum assembly"/>
    <property type="evidence" value="ECO:0007669"/>
    <property type="project" value="InterPro"/>
</dbReference>
<evidence type="ECO:0000313" key="10">
    <source>
        <dbReference type="Proteomes" id="UP000501076"/>
    </source>
</evidence>
<dbReference type="AlphaFoldDB" id="A0A6M6E0V6"/>
<dbReference type="GO" id="GO:0009424">
    <property type="term" value="C:bacterial-type flagellum hook"/>
    <property type="evidence" value="ECO:0007669"/>
    <property type="project" value="InterPro"/>
</dbReference>
<evidence type="ECO:0000256" key="3">
    <source>
        <dbReference type="ARBA" id="ARBA00009677"/>
    </source>
</evidence>
<dbReference type="InterPro" id="IPR053927">
    <property type="entry name" value="FlgK_helical"/>
</dbReference>
<reference evidence="9 10" key="1">
    <citation type="submission" date="2019-10" db="EMBL/GenBank/DDBJ databases">
        <title>Complete genome sequences for adaption low water activity.</title>
        <authorList>
            <person name="Zhao L."/>
            <person name="Zhong J."/>
        </authorList>
    </citation>
    <scope>NUCLEOTIDE SEQUENCE [LARGE SCALE GENOMIC DNA]</scope>
    <source>
        <strain evidence="9 10">FDU301</strain>
        <plasmid evidence="10">pfdu301a</plasmid>
    </source>
</reference>